<evidence type="ECO:0008006" key="4">
    <source>
        <dbReference type="Google" id="ProtNLM"/>
    </source>
</evidence>
<keyword evidence="3" id="KW-1185">Reference proteome</keyword>
<evidence type="ECO:0000256" key="1">
    <source>
        <dbReference type="SAM" id="Phobius"/>
    </source>
</evidence>
<feature type="transmembrane region" description="Helical" evidence="1">
    <location>
        <begin position="99"/>
        <end position="118"/>
    </location>
</feature>
<feature type="transmembrane region" description="Helical" evidence="1">
    <location>
        <begin position="39"/>
        <end position="60"/>
    </location>
</feature>
<name>A0ABX1GWU7_9ACTN</name>
<evidence type="ECO:0000313" key="2">
    <source>
        <dbReference type="EMBL" id="NKI40252.1"/>
    </source>
</evidence>
<accession>A0ABX1GWU7</accession>
<feature type="transmembrane region" description="Helical" evidence="1">
    <location>
        <begin position="12"/>
        <end position="33"/>
    </location>
</feature>
<keyword evidence="1" id="KW-1133">Transmembrane helix</keyword>
<dbReference type="Proteomes" id="UP000772196">
    <property type="component" value="Unassembled WGS sequence"/>
</dbReference>
<keyword evidence="1" id="KW-0472">Membrane</keyword>
<evidence type="ECO:0000313" key="3">
    <source>
        <dbReference type="Proteomes" id="UP000772196"/>
    </source>
</evidence>
<gene>
    <name evidence="2" type="ORF">HFV08_03085</name>
</gene>
<organism evidence="2 3">
    <name type="scientific">Streptomyces physcomitrii</name>
    <dbReference type="NCBI Taxonomy" id="2724184"/>
    <lineage>
        <taxon>Bacteria</taxon>
        <taxon>Bacillati</taxon>
        <taxon>Actinomycetota</taxon>
        <taxon>Actinomycetes</taxon>
        <taxon>Kitasatosporales</taxon>
        <taxon>Streptomycetaceae</taxon>
        <taxon>Streptomyces</taxon>
    </lineage>
</organism>
<comment type="caution">
    <text evidence="2">The sequence shown here is derived from an EMBL/GenBank/DDBJ whole genome shotgun (WGS) entry which is preliminary data.</text>
</comment>
<reference evidence="2 3" key="1">
    <citation type="submission" date="2020-04" db="EMBL/GenBank/DDBJ databases">
        <title>Phylogenetic Diversity and Antibacterial Activity against Ralstonia solanacearum of Endophytic Actinomycete Isolated from Moss.</title>
        <authorList>
            <person name="Zhuang X."/>
        </authorList>
    </citation>
    <scope>NUCLEOTIDE SEQUENCE [LARGE SCALE GENOMIC DNA]</scope>
    <source>
        <strain evidence="2 3">LD120</strain>
    </source>
</reference>
<proteinExistence type="predicted"/>
<sequence length="148" mass="15495">MPSSSLKDARSLLPAVVPTAGAGVIAAVVAAAVAGGEGALGAAVAALIVILFMGLGLFVLQRTARSLPQLFQMMGLLLYATQILLLFVFLAAFKNTELFHPKSFALTLVATTLTWIAAQTRAHLKAKILYVEPEPSQSKESEKTGSLS</sequence>
<dbReference type="RefSeq" id="WP_168535506.1">
    <property type="nucleotide sequence ID" value="NZ_JAAWWP010000001.1"/>
</dbReference>
<dbReference type="EMBL" id="JAAWWP010000001">
    <property type="protein sequence ID" value="NKI40252.1"/>
    <property type="molecule type" value="Genomic_DNA"/>
</dbReference>
<feature type="transmembrane region" description="Helical" evidence="1">
    <location>
        <begin position="72"/>
        <end position="93"/>
    </location>
</feature>
<protein>
    <recommendedName>
        <fullName evidence="4">ATP synthase I</fullName>
    </recommendedName>
</protein>
<keyword evidence="1" id="KW-0812">Transmembrane</keyword>